<dbReference type="EMBL" id="CABFNQ020000694">
    <property type="protein sequence ID" value="CAH0024056.1"/>
    <property type="molecule type" value="Genomic_DNA"/>
</dbReference>
<organism evidence="2 3">
    <name type="scientific">Clonostachys rhizophaga</name>
    <dbReference type="NCBI Taxonomy" id="160324"/>
    <lineage>
        <taxon>Eukaryota</taxon>
        <taxon>Fungi</taxon>
        <taxon>Dikarya</taxon>
        <taxon>Ascomycota</taxon>
        <taxon>Pezizomycotina</taxon>
        <taxon>Sordariomycetes</taxon>
        <taxon>Hypocreomycetidae</taxon>
        <taxon>Hypocreales</taxon>
        <taxon>Bionectriaceae</taxon>
        <taxon>Clonostachys</taxon>
    </lineage>
</organism>
<name>A0A9N9YML2_9HYPO</name>
<sequence>MAFVFQRLEAYQFANGRRPFLIQKYRSCLQGKLQASLSPSGGRSPRDIESGVAPCVTLIPILESVESSKPTAESGEAPGRQDMSKQAWLETCAERPNPPSKRADR</sequence>
<evidence type="ECO:0000313" key="3">
    <source>
        <dbReference type="Proteomes" id="UP000696573"/>
    </source>
</evidence>
<proteinExistence type="predicted"/>
<comment type="caution">
    <text evidence="2">The sequence shown here is derived from an EMBL/GenBank/DDBJ whole genome shotgun (WGS) entry which is preliminary data.</text>
</comment>
<protein>
    <submittedName>
        <fullName evidence="2">Uncharacterized protein</fullName>
    </submittedName>
</protein>
<accession>A0A9N9YML2</accession>
<evidence type="ECO:0000256" key="1">
    <source>
        <dbReference type="SAM" id="MobiDB-lite"/>
    </source>
</evidence>
<feature type="region of interest" description="Disordered" evidence="1">
    <location>
        <begin position="66"/>
        <end position="105"/>
    </location>
</feature>
<keyword evidence="3" id="KW-1185">Reference proteome</keyword>
<dbReference type="AlphaFoldDB" id="A0A9N9YML2"/>
<reference evidence="2" key="1">
    <citation type="submission" date="2021-10" db="EMBL/GenBank/DDBJ databases">
        <authorList>
            <person name="Piombo E."/>
        </authorList>
    </citation>
    <scope>NUCLEOTIDE SEQUENCE</scope>
</reference>
<dbReference type="Proteomes" id="UP000696573">
    <property type="component" value="Unassembled WGS sequence"/>
</dbReference>
<gene>
    <name evidence="2" type="ORF">CRHIZ90672A_00000471</name>
</gene>
<evidence type="ECO:0000313" key="2">
    <source>
        <dbReference type="EMBL" id="CAH0024056.1"/>
    </source>
</evidence>